<reference evidence="2 3" key="1">
    <citation type="submission" date="2018-02" db="EMBL/GenBank/DDBJ databases">
        <title>Comparative genomes isolates from brazilian mangrove.</title>
        <authorList>
            <person name="Araujo J.E."/>
            <person name="Taketani R.G."/>
            <person name="Silva M.C.P."/>
            <person name="Loureco M.V."/>
            <person name="Andreote F.D."/>
        </authorList>
    </citation>
    <scope>NUCLEOTIDE SEQUENCE [LARGE SCALE GENOMIC DNA]</scope>
    <source>
        <strain evidence="2 3">HEX-2 MGV</strain>
    </source>
</reference>
<feature type="transmembrane region" description="Helical" evidence="1">
    <location>
        <begin position="7"/>
        <end position="29"/>
    </location>
</feature>
<organism evidence="2 3">
    <name type="scientific">Blastopirellula marina</name>
    <dbReference type="NCBI Taxonomy" id="124"/>
    <lineage>
        <taxon>Bacteria</taxon>
        <taxon>Pseudomonadati</taxon>
        <taxon>Planctomycetota</taxon>
        <taxon>Planctomycetia</taxon>
        <taxon>Pirellulales</taxon>
        <taxon>Pirellulaceae</taxon>
        <taxon>Blastopirellula</taxon>
    </lineage>
</organism>
<protein>
    <submittedName>
        <fullName evidence="2">Uncharacterized protein</fullName>
    </submittedName>
</protein>
<feature type="transmembrane region" description="Helical" evidence="1">
    <location>
        <begin position="80"/>
        <end position="100"/>
    </location>
</feature>
<accession>A0A2S8FXL1</accession>
<feature type="transmembrane region" description="Helical" evidence="1">
    <location>
        <begin position="136"/>
        <end position="156"/>
    </location>
</feature>
<feature type="transmembrane region" description="Helical" evidence="1">
    <location>
        <begin position="106"/>
        <end position="124"/>
    </location>
</feature>
<name>A0A2S8FXL1_9BACT</name>
<evidence type="ECO:0000313" key="3">
    <source>
        <dbReference type="Proteomes" id="UP000240009"/>
    </source>
</evidence>
<evidence type="ECO:0000256" key="1">
    <source>
        <dbReference type="SAM" id="Phobius"/>
    </source>
</evidence>
<dbReference type="AlphaFoldDB" id="A0A2S8FXL1"/>
<keyword evidence="1" id="KW-1133">Transmembrane helix</keyword>
<keyword evidence="1" id="KW-0472">Membrane</keyword>
<gene>
    <name evidence="2" type="ORF">C5Y96_07030</name>
</gene>
<proteinExistence type="predicted"/>
<dbReference type="Proteomes" id="UP000240009">
    <property type="component" value="Unassembled WGS sequence"/>
</dbReference>
<dbReference type="EMBL" id="PUIA01000017">
    <property type="protein sequence ID" value="PQO36909.1"/>
    <property type="molecule type" value="Genomic_DNA"/>
</dbReference>
<evidence type="ECO:0000313" key="2">
    <source>
        <dbReference type="EMBL" id="PQO36909.1"/>
    </source>
</evidence>
<sequence>MKQFGVLDLLLLTFSIGYICGLIALGQNTTMGADLMRWIVKPFSPLAELWVYAPLMTAVTTGILGYILNESPKLAPRLFLRMYLVAILTGMGMTACLRGIEIDPVPIVGMLLAGSLLFLPLWILHQRIVGNKITSAHLSVVLAAAFTGVGPFVYLMPDLYMRS</sequence>
<feature type="transmembrane region" description="Helical" evidence="1">
    <location>
        <begin position="49"/>
        <end position="68"/>
    </location>
</feature>
<keyword evidence="1" id="KW-0812">Transmembrane</keyword>
<comment type="caution">
    <text evidence="2">The sequence shown here is derived from an EMBL/GenBank/DDBJ whole genome shotgun (WGS) entry which is preliminary data.</text>
</comment>